<organism evidence="1 2">
    <name type="scientific">Geodia barretti</name>
    <name type="common">Barrett's horny sponge</name>
    <dbReference type="NCBI Taxonomy" id="519541"/>
    <lineage>
        <taxon>Eukaryota</taxon>
        <taxon>Metazoa</taxon>
        <taxon>Porifera</taxon>
        <taxon>Demospongiae</taxon>
        <taxon>Heteroscleromorpha</taxon>
        <taxon>Tetractinellida</taxon>
        <taxon>Astrophorina</taxon>
        <taxon>Geodiidae</taxon>
        <taxon>Geodia</taxon>
    </lineage>
</organism>
<reference evidence="1" key="1">
    <citation type="submission" date="2023-03" db="EMBL/GenBank/DDBJ databases">
        <authorList>
            <person name="Steffen K."/>
            <person name="Cardenas P."/>
        </authorList>
    </citation>
    <scope>NUCLEOTIDE SEQUENCE</scope>
</reference>
<evidence type="ECO:0000313" key="1">
    <source>
        <dbReference type="EMBL" id="CAI8040447.1"/>
    </source>
</evidence>
<name>A0AA35T3X6_GEOBA</name>
<proteinExistence type="predicted"/>
<dbReference type="AlphaFoldDB" id="A0AA35T3X6"/>
<gene>
    <name evidence="1" type="ORF">GBAR_LOCUS22542</name>
</gene>
<keyword evidence="2" id="KW-1185">Reference proteome</keyword>
<protein>
    <submittedName>
        <fullName evidence="1">Uncharacterized protein</fullName>
    </submittedName>
</protein>
<comment type="caution">
    <text evidence="1">The sequence shown here is derived from an EMBL/GenBank/DDBJ whole genome shotgun (WGS) entry which is preliminary data.</text>
</comment>
<sequence>MVQYGFNIVREVCVNFESGQQISLSQFNQHILGPYHPGDVSIVMDEWRGFSPQDNGKRVLISDIDTCSAQRGSIYLRASINLQPSQRIHCEASNYQRMYLGGGHDYISVIVRTEKVRQSAKSEVEMHECLQKTLRRLQLVQKHTNLTSTFLSMDIGKYGSYSSASDFKDFDYSDFIAGIYGRDTSVGMWERTFEKVSSAAEAGYVALLQKVLVAEARCLVMVGGGSFQKHAILLHKIFSRRRKQTPCIHIVQSCSKNL</sequence>
<dbReference type="Proteomes" id="UP001174909">
    <property type="component" value="Unassembled WGS sequence"/>
</dbReference>
<evidence type="ECO:0000313" key="2">
    <source>
        <dbReference type="Proteomes" id="UP001174909"/>
    </source>
</evidence>
<accession>A0AA35T3X6</accession>
<dbReference type="EMBL" id="CASHTH010003110">
    <property type="protein sequence ID" value="CAI8040447.1"/>
    <property type="molecule type" value="Genomic_DNA"/>
</dbReference>